<dbReference type="EMBL" id="QUSW01000004">
    <property type="protein sequence ID" value="RQP23455.1"/>
    <property type="molecule type" value="Genomic_DNA"/>
</dbReference>
<reference evidence="1 2" key="2">
    <citation type="submission" date="2018-12" db="EMBL/GenBank/DDBJ databases">
        <title>Rhizobacter gummiphilus sp. nov., a rubber-degrading bacterium isolated from the soil of a botanical garden in Japan.</title>
        <authorList>
            <person name="Shunsuke S.S."/>
        </authorList>
    </citation>
    <scope>NUCLEOTIDE SEQUENCE [LARGE SCALE GENOMIC DNA]</scope>
    <source>
        <strain evidence="1 2">S-16</strain>
    </source>
</reference>
<proteinExistence type="predicted"/>
<evidence type="ECO:0000313" key="2">
    <source>
        <dbReference type="Proteomes" id="UP000267464"/>
    </source>
</evidence>
<dbReference type="AlphaFoldDB" id="A0A3N7JX47"/>
<accession>A0A3N7JX47</accession>
<protein>
    <submittedName>
        <fullName evidence="1">Uncharacterized protein</fullName>
    </submittedName>
</protein>
<name>A0A3N7JX47_9BURK</name>
<gene>
    <name evidence="1" type="ORF">DZC73_14945</name>
</gene>
<dbReference type="OrthoDB" id="10016886at2"/>
<dbReference type="RefSeq" id="WP_124541168.1">
    <property type="nucleotide sequence ID" value="NZ_QUSW01000004.1"/>
</dbReference>
<organism evidence="1 2">
    <name type="scientific">Piscinibacter terrae</name>
    <dbReference type="NCBI Taxonomy" id="2496871"/>
    <lineage>
        <taxon>Bacteria</taxon>
        <taxon>Pseudomonadati</taxon>
        <taxon>Pseudomonadota</taxon>
        <taxon>Betaproteobacteria</taxon>
        <taxon>Burkholderiales</taxon>
        <taxon>Sphaerotilaceae</taxon>
        <taxon>Piscinibacter</taxon>
    </lineage>
</organism>
<keyword evidence="2" id="KW-1185">Reference proteome</keyword>
<sequence>MRAIFGVLSLLVVLAIVGVMAKKQLQAVNSIGSSRPAAQAGADATTAAPAASTVRAQSQQIQQQVLNDVNKALQQGTDRNEAAEK</sequence>
<comment type="caution">
    <text evidence="1">The sequence shown here is derived from an EMBL/GenBank/DDBJ whole genome shotgun (WGS) entry which is preliminary data.</text>
</comment>
<dbReference type="Proteomes" id="UP000267464">
    <property type="component" value="Unassembled WGS sequence"/>
</dbReference>
<reference evidence="1 2" key="1">
    <citation type="submission" date="2018-08" db="EMBL/GenBank/DDBJ databases">
        <authorList>
            <person name="Khan S.A."/>
            <person name="Jeon C.O."/>
            <person name="Chun B.H."/>
            <person name="Jeong S.E."/>
        </authorList>
    </citation>
    <scope>NUCLEOTIDE SEQUENCE [LARGE SCALE GENOMIC DNA]</scope>
    <source>
        <strain evidence="1 2">S-16</strain>
    </source>
</reference>
<evidence type="ECO:0000313" key="1">
    <source>
        <dbReference type="EMBL" id="RQP23455.1"/>
    </source>
</evidence>